<accession>A0A517MPM6</accession>
<dbReference type="RefSeq" id="WP_218932212.1">
    <property type="nucleotide sequence ID" value="NZ_CP036263.1"/>
</dbReference>
<protein>
    <submittedName>
        <fullName evidence="1">Uncharacterized protein</fullName>
    </submittedName>
</protein>
<evidence type="ECO:0000313" key="1">
    <source>
        <dbReference type="EMBL" id="QDS96824.1"/>
    </source>
</evidence>
<name>A0A517MPM6_9BACT</name>
<organism evidence="1 2">
    <name type="scientific">Adhaeretor mobilis</name>
    <dbReference type="NCBI Taxonomy" id="1930276"/>
    <lineage>
        <taxon>Bacteria</taxon>
        <taxon>Pseudomonadati</taxon>
        <taxon>Planctomycetota</taxon>
        <taxon>Planctomycetia</taxon>
        <taxon>Pirellulales</taxon>
        <taxon>Lacipirellulaceae</taxon>
        <taxon>Adhaeretor</taxon>
    </lineage>
</organism>
<dbReference type="AlphaFoldDB" id="A0A517MPM6"/>
<reference evidence="1 2" key="1">
    <citation type="submission" date="2019-02" db="EMBL/GenBank/DDBJ databases">
        <title>Deep-cultivation of Planctomycetes and their phenomic and genomic characterization uncovers novel biology.</title>
        <authorList>
            <person name="Wiegand S."/>
            <person name="Jogler M."/>
            <person name="Boedeker C."/>
            <person name="Pinto D."/>
            <person name="Vollmers J."/>
            <person name="Rivas-Marin E."/>
            <person name="Kohn T."/>
            <person name="Peeters S.H."/>
            <person name="Heuer A."/>
            <person name="Rast P."/>
            <person name="Oberbeckmann S."/>
            <person name="Bunk B."/>
            <person name="Jeske O."/>
            <person name="Meyerdierks A."/>
            <person name="Storesund J.E."/>
            <person name="Kallscheuer N."/>
            <person name="Luecker S."/>
            <person name="Lage O.M."/>
            <person name="Pohl T."/>
            <person name="Merkel B.J."/>
            <person name="Hornburger P."/>
            <person name="Mueller R.-W."/>
            <person name="Bruemmer F."/>
            <person name="Labrenz M."/>
            <person name="Spormann A.M."/>
            <person name="Op den Camp H."/>
            <person name="Overmann J."/>
            <person name="Amann R."/>
            <person name="Jetten M.S.M."/>
            <person name="Mascher T."/>
            <person name="Medema M.H."/>
            <person name="Devos D.P."/>
            <person name="Kaster A.-K."/>
            <person name="Ovreas L."/>
            <person name="Rohde M."/>
            <person name="Galperin M.Y."/>
            <person name="Jogler C."/>
        </authorList>
    </citation>
    <scope>NUCLEOTIDE SEQUENCE [LARGE SCALE GENOMIC DNA]</scope>
    <source>
        <strain evidence="1 2">HG15A2</strain>
    </source>
</reference>
<sequence length="46" mass="5030">MRDSLYEGATRNTPKVLHPIAQGKIAASLSEQDRPPGIELPPFILT</sequence>
<dbReference type="Proteomes" id="UP000319852">
    <property type="component" value="Chromosome"/>
</dbReference>
<gene>
    <name evidence="1" type="ORF">HG15A2_00820</name>
</gene>
<dbReference type="EMBL" id="CP036263">
    <property type="protein sequence ID" value="QDS96824.1"/>
    <property type="molecule type" value="Genomic_DNA"/>
</dbReference>
<dbReference type="KEGG" id="amob:HG15A2_00820"/>
<proteinExistence type="predicted"/>
<keyword evidence="2" id="KW-1185">Reference proteome</keyword>
<evidence type="ECO:0000313" key="2">
    <source>
        <dbReference type="Proteomes" id="UP000319852"/>
    </source>
</evidence>